<comment type="caution">
    <text evidence="2">The sequence shown here is derived from an EMBL/GenBank/DDBJ whole genome shotgun (WGS) entry which is preliminary data.</text>
</comment>
<dbReference type="EMBL" id="BKCL01000005">
    <property type="protein sequence ID" value="GEQ98293.1"/>
    <property type="molecule type" value="Genomic_DNA"/>
</dbReference>
<feature type="chain" id="PRO_5023000132" description="Gluconate 2-dehydrogenase subunit 3 family protein" evidence="1">
    <location>
        <begin position="23"/>
        <end position="185"/>
    </location>
</feature>
<accession>A0A5A7MST0</accession>
<evidence type="ECO:0000256" key="1">
    <source>
        <dbReference type="SAM" id="SignalP"/>
    </source>
</evidence>
<proteinExistence type="predicted"/>
<dbReference type="AlphaFoldDB" id="A0A5A7MST0"/>
<name>A0A5A7MST0_9PROT</name>
<gene>
    <name evidence="2" type="ORF">JCM17844_19300</name>
</gene>
<evidence type="ECO:0008006" key="4">
    <source>
        <dbReference type="Google" id="ProtNLM"/>
    </source>
</evidence>
<dbReference type="RefSeq" id="WP_150000616.1">
    <property type="nucleotide sequence ID" value="NZ_BKCL01000005.1"/>
</dbReference>
<evidence type="ECO:0000313" key="2">
    <source>
        <dbReference type="EMBL" id="GEQ98293.1"/>
    </source>
</evidence>
<organism evidence="2 3">
    <name type="scientific">Iodidimonas gelatinilytica</name>
    <dbReference type="NCBI Taxonomy" id="1236966"/>
    <lineage>
        <taxon>Bacteria</taxon>
        <taxon>Pseudomonadati</taxon>
        <taxon>Pseudomonadota</taxon>
        <taxon>Alphaproteobacteria</taxon>
        <taxon>Iodidimonadales</taxon>
        <taxon>Iodidimonadaceae</taxon>
        <taxon>Iodidimonas</taxon>
    </lineage>
</organism>
<evidence type="ECO:0000313" key="3">
    <source>
        <dbReference type="Proteomes" id="UP000322084"/>
    </source>
</evidence>
<dbReference type="PROSITE" id="PS51318">
    <property type="entry name" value="TAT"/>
    <property type="match status" value="1"/>
</dbReference>
<dbReference type="Proteomes" id="UP000322084">
    <property type="component" value="Unassembled WGS sequence"/>
</dbReference>
<dbReference type="InterPro" id="IPR027056">
    <property type="entry name" value="Gluconate_2DH_su3"/>
</dbReference>
<protein>
    <recommendedName>
        <fullName evidence="4">Gluconate 2-dehydrogenase subunit 3 family protein</fullName>
    </recommendedName>
</protein>
<sequence>MTYPRRALLKATASGAMLFAVAGRTHLLTPRQARAKEAAFRLLKDAEIRCLDAMGEALVPGSASAGLAHFVDAQLSCSFAESLLTVRYLDIAPPWEPFYRSALAATNKAAQARYGGAFHTLSSEQASKLVEAMANNAIPDWVGPPSALVLFVLRADAVDVRYGTMAGFDGLDIPYLAHIEPEDRW</sequence>
<feature type="signal peptide" evidence="1">
    <location>
        <begin position="1"/>
        <end position="22"/>
    </location>
</feature>
<keyword evidence="1" id="KW-0732">Signal</keyword>
<dbReference type="InterPro" id="IPR006311">
    <property type="entry name" value="TAT_signal"/>
</dbReference>
<dbReference type="Pfam" id="PF13618">
    <property type="entry name" value="Gluconate_2-dh3"/>
    <property type="match status" value="1"/>
</dbReference>
<reference evidence="2 3" key="1">
    <citation type="submission" date="2019-09" db="EMBL/GenBank/DDBJ databases">
        <title>NBRP : Genome information of microbial organism related human and environment.</title>
        <authorList>
            <person name="Hattori M."/>
            <person name="Oshima K."/>
            <person name="Inaba H."/>
            <person name="Suda W."/>
            <person name="Sakamoto M."/>
            <person name="Iino T."/>
            <person name="Kitahara M."/>
            <person name="Oshida Y."/>
            <person name="Iida T."/>
            <person name="Kudo T."/>
            <person name="Itoh T."/>
            <person name="Ohkuma M."/>
        </authorList>
    </citation>
    <scope>NUCLEOTIDE SEQUENCE [LARGE SCALE GENOMIC DNA]</scope>
    <source>
        <strain evidence="2 3">Hi-2</strain>
    </source>
</reference>